<feature type="transmembrane region" description="Helical" evidence="1">
    <location>
        <begin position="34"/>
        <end position="57"/>
    </location>
</feature>
<feature type="transmembrane region" description="Helical" evidence="1">
    <location>
        <begin position="136"/>
        <end position="153"/>
    </location>
</feature>
<organism evidence="2 3">
    <name type="scientific">Nocardiopsis coralli</name>
    <dbReference type="NCBI Taxonomy" id="2772213"/>
    <lineage>
        <taxon>Bacteria</taxon>
        <taxon>Bacillati</taxon>
        <taxon>Actinomycetota</taxon>
        <taxon>Actinomycetes</taxon>
        <taxon>Streptosporangiales</taxon>
        <taxon>Nocardiopsidaceae</taxon>
        <taxon>Nocardiopsis</taxon>
    </lineage>
</organism>
<evidence type="ECO:0000313" key="3">
    <source>
        <dbReference type="Proteomes" id="UP000806528"/>
    </source>
</evidence>
<evidence type="ECO:0000313" key="2">
    <source>
        <dbReference type="EMBL" id="MBE2998037.1"/>
    </source>
</evidence>
<protein>
    <submittedName>
        <fullName evidence="2">Uncharacterized protein</fullName>
    </submittedName>
</protein>
<feature type="transmembrane region" description="Helical" evidence="1">
    <location>
        <begin position="103"/>
        <end position="124"/>
    </location>
</feature>
<sequence>MPGTPEPIHDLDRIRKRINRIEARIALDHEAGRAARAVTAGLAAGGAVLFMSLYLVWTDSRDLSGWETLFTDKVVGTLPAGLAVLALCGAVVTALVAQRIWAFRAVLGTAAAFPLLWMFGWAAAQTDVETHMEAGPGPWCAMAGVVLLAAAGLKAESMNQDHPGAWD</sequence>
<comment type="caution">
    <text evidence="2">The sequence shown here is derived from an EMBL/GenBank/DDBJ whole genome shotgun (WGS) entry which is preliminary data.</text>
</comment>
<accession>A0ABR9P2H5</accession>
<evidence type="ECO:0000256" key="1">
    <source>
        <dbReference type="SAM" id="Phobius"/>
    </source>
</evidence>
<keyword evidence="1" id="KW-0472">Membrane</keyword>
<proteinExistence type="predicted"/>
<dbReference type="Proteomes" id="UP000806528">
    <property type="component" value="Unassembled WGS sequence"/>
</dbReference>
<keyword evidence="1" id="KW-1133">Transmembrane helix</keyword>
<feature type="transmembrane region" description="Helical" evidence="1">
    <location>
        <begin position="77"/>
        <end position="96"/>
    </location>
</feature>
<gene>
    <name evidence="2" type="ORF">IDM40_04840</name>
</gene>
<keyword evidence="3" id="KW-1185">Reference proteome</keyword>
<dbReference type="EMBL" id="JADBGI010000003">
    <property type="protein sequence ID" value="MBE2998037.1"/>
    <property type="molecule type" value="Genomic_DNA"/>
</dbReference>
<keyword evidence="1" id="KW-0812">Transmembrane</keyword>
<reference evidence="2 3" key="1">
    <citation type="submission" date="2020-09" db="EMBL/GenBank/DDBJ databases">
        <title>Diversity and distribution of actinomycetes associated with coral in the coast of Hainan.</title>
        <authorList>
            <person name="Li F."/>
        </authorList>
    </citation>
    <scope>NUCLEOTIDE SEQUENCE [LARGE SCALE GENOMIC DNA]</scope>
    <source>
        <strain evidence="2 3">HNM0947</strain>
    </source>
</reference>
<dbReference type="RefSeq" id="WP_193120668.1">
    <property type="nucleotide sequence ID" value="NZ_JADBGI010000003.1"/>
</dbReference>
<name>A0ABR9P2H5_9ACTN</name>